<dbReference type="Proteomes" id="UP000237347">
    <property type="component" value="Unassembled WGS sequence"/>
</dbReference>
<evidence type="ECO:0000256" key="6">
    <source>
        <dbReference type="ARBA" id="ARBA00022989"/>
    </source>
</evidence>
<dbReference type="Pfam" id="PF00560">
    <property type="entry name" value="LRR_1"/>
    <property type="match status" value="3"/>
</dbReference>
<dbReference type="SMART" id="SM00365">
    <property type="entry name" value="LRR_SD22"/>
    <property type="match status" value="3"/>
</dbReference>
<evidence type="ECO:0000256" key="4">
    <source>
        <dbReference type="ARBA" id="ARBA00022729"/>
    </source>
</evidence>
<evidence type="ECO:0000313" key="12">
    <source>
        <dbReference type="Proteomes" id="UP000237347"/>
    </source>
</evidence>
<dbReference type="AlphaFoldDB" id="A0AAW0LLF6"/>
<evidence type="ECO:0000256" key="2">
    <source>
        <dbReference type="ARBA" id="ARBA00022614"/>
    </source>
</evidence>
<dbReference type="FunFam" id="3.80.10.10:FF:000041">
    <property type="entry name" value="LRR receptor-like serine/threonine-protein kinase ERECTA"/>
    <property type="match status" value="1"/>
</dbReference>
<dbReference type="PANTHER" id="PTHR48063">
    <property type="entry name" value="LRR RECEPTOR-LIKE KINASE"/>
    <property type="match status" value="1"/>
</dbReference>
<reference evidence="11 12" key="1">
    <citation type="journal article" date="2018" name="Sci. Data">
        <title>The draft genome sequence of cork oak.</title>
        <authorList>
            <person name="Ramos A.M."/>
            <person name="Usie A."/>
            <person name="Barbosa P."/>
            <person name="Barros P.M."/>
            <person name="Capote T."/>
            <person name="Chaves I."/>
            <person name="Simoes F."/>
            <person name="Abreu I."/>
            <person name="Carrasquinho I."/>
            <person name="Faro C."/>
            <person name="Guimaraes J.B."/>
            <person name="Mendonca D."/>
            <person name="Nobrega F."/>
            <person name="Rodrigues L."/>
            <person name="Saibo N.J.M."/>
            <person name="Varela M.C."/>
            <person name="Egas C."/>
            <person name="Matos J."/>
            <person name="Miguel C.M."/>
            <person name="Oliveira M.M."/>
            <person name="Ricardo C.P."/>
            <person name="Goncalves S."/>
        </authorList>
    </citation>
    <scope>NUCLEOTIDE SEQUENCE [LARGE SCALE GENOMIC DNA]</scope>
    <source>
        <strain evidence="12">cv. HL8</strain>
    </source>
</reference>
<evidence type="ECO:0000256" key="7">
    <source>
        <dbReference type="ARBA" id="ARBA00023136"/>
    </source>
</evidence>
<evidence type="ECO:0000259" key="10">
    <source>
        <dbReference type="Pfam" id="PF08263"/>
    </source>
</evidence>
<dbReference type="InterPro" id="IPR013210">
    <property type="entry name" value="LRR_N_plant-typ"/>
</dbReference>
<dbReference type="Gene3D" id="3.80.10.10">
    <property type="entry name" value="Ribonuclease Inhibitor"/>
    <property type="match status" value="3"/>
</dbReference>
<name>A0AAW0LLF6_QUESU</name>
<evidence type="ECO:0000256" key="9">
    <source>
        <dbReference type="ARBA" id="ARBA00023180"/>
    </source>
</evidence>
<dbReference type="SUPFAM" id="SSF52058">
    <property type="entry name" value="L domain-like"/>
    <property type="match status" value="2"/>
</dbReference>
<dbReference type="PROSITE" id="PS51450">
    <property type="entry name" value="LRR"/>
    <property type="match status" value="1"/>
</dbReference>
<dbReference type="GO" id="GO:0016020">
    <property type="term" value="C:membrane"/>
    <property type="evidence" value="ECO:0007669"/>
    <property type="project" value="UniProtKB-SubCell"/>
</dbReference>
<keyword evidence="12" id="KW-1185">Reference proteome</keyword>
<dbReference type="InterPro" id="IPR032675">
    <property type="entry name" value="LRR_dom_sf"/>
</dbReference>
<accession>A0AAW0LLF6</accession>
<evidence type="ECO:0000256" key="1">
    <source>
        <dbReference type="ARBA" id="ARBA00004479"/>
    </source>
</evidence>
<keyword evidence="7" id="KW-0472">Membrane</keyword>
<dbReference type="PANTHER" id="PTHR48063:SF101">
    <property type="entry name" value="LRR RECEPTOR-LIKE SERINE_THREONINE-PROTEIN KINASE FLS2"/>
    <property type="match status" value="1"/>
</dbReference>
<evidence type="ECO:0000313" key="11">
    <source>
        <dbReference type="EMBL" id="KAK7851757.1"/>
    </source>
</evidence>
<evidence type="ECO:0000256" key="8">
    <source>
        <dbReference type="ARBA" id="ARBA00023170"/>
    </source>
</evidence>
<dbReference type="InterPro" id="IPR001611">
    <property type="entry name" value="Leu-rich_rpt"/>
</dbReference>
<feature type="domain" description="Leucine-rich repeat-containing N-terminal plant-type" evidence="10">
    <location>
        <begin position="54"/>
        <end position="91"/>
    </location>
</feature>
<evidence type="ECO:0000256" key="3">
    <source>
        <dbReference type="ARBA" id="ARBA00022692"/>
    </source>
</evidence>
<dbReference type="Pfam" id="PF08263">
    <property type="entry name" value="LRRNT_2"/>
    <property type="match status" value="1"/>
</dbReference>
<organism evidence="11 12">
    <name type="scientific">Quercus suber</name>
    <name type="common">Cork oak</name>
    <dbReference type="NCBI Taxonomy" id="58331"/>
    <lineage>
        <taxon>Eukaryota</taxon>
        <taxon>Viridiplantae</taxon>
        <taxon>Streptophyta</taxon>
        <taxon>Embryophyta</taxon>
        <taxon>Tracheophyta</taxon>
        <taxon>Spermatophyta</taxon>
        <taxon>Magnoliopsida</taxon>
        <taxon>eudicotyledons</taxon>
        <taxon>Gunneridae</taxon>
        <taxon>Pentapetalae</taxon>
        <taxon>rosids</taxon>
        <taxon>fabids</taxon>
        <taxon>Fagales</taxon>
        <taxon>Fagaceae</taxon>
        <taxon>Quercus</taxon>
    </lineage>
</organism>
<keyword evidence="6" id="KW-1133">Transmembrane helix</keyword>
<keyword evidence="4" id="KW-0732">Signal</keyword>
<gene>
    <name evidence="11" type="primary">EIX2_151</name>
    <name evidence="11" type="ORF">CFP56_041038</name>
</gene>
<dbReference type="EMBL" id="PKMF04000083">
    <property type="protein sequence ID" value="KAK7851757.1"/>
    <property type="molecule type" value="Genomic_DNA"/>
</dbReference>
<protein>
    <submittedName>
        <fullName evidence="11">Receptor-like protein eix2</fullName>
    </submittedName>
</protein>
<proteinExistence type="predicted"/>
<dbReference type="InterPro" id="IPR046956">
    <property type="entry name" value="RLP23-like"/>
</dbReference>
<keyword evidence="3" id="KW-0812">Transmembrane</keyword>
<comment type="caution">
    <text evidence="11">The sequence shown here is derived from an EMBL/GenBank/DDBJ whole genome shotgun (WGS) entry which is preliminary data.</text>
</comment>
<keyword evidence="2" id="KW-0433">Leucine-rich repeat</keyword>
<evidence type="ECO:0000256" key="5">
    <source>
        <dbReference type="ARBA" id="ARBA00022737"/>
    </source>
</evidence>
<comment type="subcellular location">
    <subcellularLocation>
        <location evidence="1">Membrane</location>
        <topology evidence="1">Single-pass type I membrane protein</topology>
    </subcellularLocation>
</comment>
<sequence>MLYLNHNLDLLHSSNHGWNFPPISPHFNSPLLCMKPTIANYLGLADTHLGCKEHERQALLKIKQDLIDDHSLLSSWSSDQDCCTWSRVGCSNQTGHVTKLDLSVSSCFSPRLLREFIASLSNLGHVGLGSANFGRNIPFPFQLGNLSNLQYLDLSGNNFNKPENLEWLPQLSSLEYLDMSTVNLSKVNNWLHVVNKLPYLTSLHLYSCNLPNIFSIPLVNSSTSLDVLGLSNNDLTSSSSVLEWLFNSNTSVVDLDLRFNEFQGSIPDDFTRINSLAHLYLDSNEFEGEIPKAFGGMCNLKTLSLSWNYLNGQLDFIQNLTECANHSLEVLRLDGNQIMGSLPDDLTTFLSLGELSLFRNHLNGTIPVSLGKLSNLEFLYLGDNPLKGVISEAHFSNLTQLKYLDLSNTKLVFNFSSDWSPPFQLDTIMMKSCQLGPRFPKWLQTQKNFHRLDISNSSISDTLSNSNWIFSSQVLLMNLSHNQLSGHVPNLLRDFSLFPILDLSSNKLEGEIPRFLFKAVDLDLSKKYVFKASPIPMYSH</sequence>
<keyword evidence="8" id="KW-0675">Receptor</keyword>
<keyword evidence="5" id="KW-0677">Repeat</keyword>
<keyword evidence="9" id="KW-0325">Glycoprotein</keyword>